<sequence>MTHLKNLLPAAAKTLLLAVLISTTSSSVTWAEEETGPAFAPPVTKITAPEIGPGMRNNSNFVVVLDPGHGKTGGHYSGCHFEYNGITYYEDEITMKIASYTKQYLEQNSNYTVYLTKDSAETTVPLDQRAAFAASVHADLFVSQHVDSALGNGTVKNAYGVSSMAPRTGRYNNELAVQSQDAANTILKQLTTLGLHNRGLILRDSENGTLFPDGSQADYYAIPRYSQMYGIRGFIIEHGFLNHTSDLTLFLSTEVQYKALGEADARGIMEYLQKAGKSTFAQTAQAAQASQTGQASENTNNQNAGTVAPPPVSESKGPGVS</sequence>
<dbReference type="CDD" id="cd02696">
    <property type="entry name" value="MurNAc-LAA"/>
    <property type="match status" value="1"/>
</dbReference>
<name>D9RAE5_LACSW</name>
<evidence type="ECO:0000259" key="4">
    <source>
        <dbReference type="SMART" id="SM00646"/>
    </source>
</evidence>
<feature type="signal peptide" evidence="3">
    <location>
        <begin position="1"/>
        <end position="31"/>
    </location>
</feature>
<dbReference type="SMART" id="SM00646">
    <property type="entry name" value="Ami_3"/>
    <property type="match status" value="1"/>
</dbReference>
<feature type="chain" id="PRO_5003127552" evidence="3">
    <location>
        <begin position="32"/>
        <end position="321"/>
    </location>
</feature>
<keyword evidence="3" id="KW-0732">Signal</keyword>
<evidence type="ECO:0000256" key="2">
    <source>
        <dbReference type="SAM" id="MobiDB-lite"/>
    </source>
</evidence>
<dbReference type="PANTHER" id="PTHR30404:SF0">
    <property type="entry name" value="N-ACETYLMURAMOYL-L-ALANINE AMIDASE AMIC"/>
    <property type="match status" value="1"/>
</dbReference>
<dbReference type="InterPro" id="IPR002508">
    <property type="entry name" value="MurNAc-LAA_cat"/>
</dbReference>
<feature type="compositionally biased region" description="Low complexity" evidence="2">
    <location>
        <begin position="285"/>
        <end position="296"/>
    </location>
</feature>
<dbReference type="eggNOG" id="COG0860">
    <property type="taxonomic scope" value="Bacteria"/>
</dbReference>
<evidence type="ECO:0000313" key="6">
    <source>
        <dbReference type="Proteomes" id="UP000001662"/>
    </source>
</evidence>
<dbReference type="HOGENOM" id="CLU_865224_0_0_9"/>
<dbReference type="PaxDb" id="610130-Closa_1626"/>
<evidence type="ECO:0000256" key="3">
    <source>
        <dbReference type="SAM" id="SignalP"/>
    </source>
</evidence>
<dbReference type="Gene3D" id="3.40.630.40">
    <property type="entry name" value="Zn-dependent exopeptidases"/>
    <property type="match status" value="1"/>
</dbReference>
<dbReference type="InterPro" id="IPR050695">
    <property type="entry name" value="N-acetylmuramoyl_amidase_3"/>
</dbReference>
<dbReference type="RefSeq" id="WP_013272314.1">
    <property type="nucleotide sequence ID" value="NC_014376.1"/>
</dbReference>
<dbReference type="STRING" id="610130.Closa_1626"/>
<dbReference type="Pfam" id="PF01520">
    <property type="entry name" value="Amidase_3"/>
    <property type="match status" value="1"/>
</dbReference>
<dbReference type="GO" id="GO:0030288">
    <property type="term" value="C:outer membrane-bounded periplasmic space"/>
    <property type="evidence" value="ECO:0007669"/>
    <property type="project" value="TreeGrafter"/>
</dbReference>
<feature type="domain" description="MurNAc-LAA" evidence="4">
    <location>
        <begin position="130"/>
        <end position="269"/>
    </location>
</feature>
<dbReference type="OrthoDB" id="2051435at2"/>
<evidence type="ECO:0000313" key="5">
    <source>
        <dbReference type="EMBL" id="ADL04223.1"/>
    </source>
</evidence>
<keyword evidence="1 5" id="KW-0378">Hydrolase</keyword>
<reference evidence="5" key="1">
    <citation type="submission" date="2010-07" db="EMBL/GenBank/DDBJ databases">
        <title>Complete sequence of Clostridium saccharolyticum WM1.</title>
        <authorList>
            <consortium name="US DOE Joint Genome Institute"/>
            <person name="Lucas S."/>
            <person name="Copeland A."/>
            <person name="Lapidus A."/>
            <person name="Cheng J.-F."/>
            <person name="Bruce D."/>
            <person name="Goodwin L."/>
            <person name="Pitluck S."/>
            <person name="Chertkov O."/>
            <person name="Detter J.C."/>
            <person name="Han C."/>
            <person name="Tapia R."/>
            <person name="Land M."/>
            <person name="Hauser L."/>
            <person name="Chang Y.-J."/>
            <person name="Jeffries C."/>
            <person name="Kyrpides N."/>
            <person name="Ivanova N."/>
            <person name="Mikhailova N."/>
            <person name="Mouttaki H."/>
            <person name="Lin L."/>
            <person name="Zhou J."/>
            <person name="Hemme C.L."/>
            <person name="Woyke T."/>
        </authorList>
    </citation>
    <scope>NUCLEOTIDE SEQUENCE [LARGE SCALE GENOMIC DNA]</scope>
    <source>
        <strain evidence="5">WM1</strain>
    </source>
</reference>
<dbReference type="PANTHER" id="PTHR30404">
    <property type="entry name" value="N-ACETYLMURAMOYL-L-ALANINE AMIDASE"/>
    <property type="match status" value="1"/>
</dbReference>
<proteinExistence type="predicted"/>
<protein>
    <submittedName>
        <fullName evidence="5">Cell wall hydrolase/autolysin</fullName>
    </submittedName>
</protein>
<keyword evidence="6" id="KW-1185">Reference proteome</keyword>
<dbReference type="AlphaFoldDB" id="D9RAE5"/>
<dbReference type="GO" id="GO:0009253">
    <property type="term" value="P:peptidoglycan catabolic process"/>
    <property type="evidence" value="ECO:0007669"/>
    <property type="project" value="InterPro"/>
</dbReference>
<dbReference type="Proteomes" id="UP000001662">
    <property type="component" value="Chromosome"/>
</dbReference>
<dbReference type="GO" id="GO:0008745">
    <property type="term" value="F:N-acetylmuramoyl-L-alanine amidase activity"/>
    <property type="evidence" value="ECO:0007669"/>
    <property type="project" value="InterPro"/>
</dbReference>
<feature type="region of interest" description="Disordered" evidence="2">
    <location>
        <begin position="285"/>
        <end position="321"/>
    </location>
</feature>
<dbReference type="KEGG" id="csh:Closa_1626"/>
<dbReference type="EMBL" id="CP002109">
    <property type="protein sequence ID" value="ADL04223.1"/>
    <property type="molecule type" value="Genomic_DNA"/>
</dbReference>
<organism evidence="5 6">
    <name type="scientific">Lacrimispora saccharolytica (strain ATCC 35040 / DSM 2544 / NRCC 2533 / WM1)</name>
    <name type="common">Clostridium saccharolyticum</name>
    <dbReference type="NCBI Taxonomy" id="610130"/>
    <lineage>
        <taxon>Bacteria</taxon>
        <taxon>Bacillati</taxon>
        <taxon>Bacillota</taxon>
        <taxon>Clostridia</taxon>
        <taxon>Lachnospirales</taxon>
        <taxon>Lachnospiraceae</taxon>
        <taxon>Lacrimispora</taxon>
    </lineage>
</organism>
<evidence type="ECO:0000256" key="1">
    <source>
        <dbReference type="ARBA" id="ARBA00022801"/>
    </source>
</evidence>
<accession>D9RAE5</accession>
<gene>
    <name evidence="5" type="ordered locus">Closa_1626</name>
</gene>
<dbReference type="SUPFAM" id="SSF53187">
    <property type="entry name" value="Zn-dependent exopeptidases"/>
    <property type="match status" value="1"/>
</dbReference>